<evidence type="ECO:0000256" key="2">
    <source>
        <dbReference type="ARBA" id="ARBA00004752"/>
    </source>
</evidence>
<feature type="binding site" evidence="14">
    <location>
        <begin position="121"/>
        <end position="127"/>
    </location>
    <ligand>
        <name>ATP</name>
        <dbReference type="ChEBI" id="CHEBI:30616"/>
    </ligand>
</feature>
<feature type="domain" description="Mur ligase N-terminal catalytic" evidence="15">
    <location>
        <begin position="17"/>
        <end position="108"/>
    </location>
</feature>
<dbReference type="Gene3D" id="3.40.1190.10">
    <property type="entry name" value="Mur-like, catalytic domain"/>
    <property type="match status" value="1"/>
</dbReference>
<dbReference type="InterPro" id="IPR036565">
    <property type="entry name" value="Mur-like_cat_sf"/>
</dbReference>
<proteinExistence type="inferred from homology"/>
<dbReference type="InterPro" id="IPR036615">
    <property type="entry name" value="Mur_ligase_C_dom_sf"/>
</dbReference>
<comment type="similarity">
    <text evidence="14">Belongs to the MurCDEF family.</text>
</comment>
<comment type="subcellular location">
    <subcellularLocation>
        <location evidence="1 14">Cytoplasm</location>
    </subcellularLocation>
</comment>
<evidence type="ECO:0000256" key="5">
    <source>
        <dbReference type="ARBA" id="ARBA00022598"/>
    </source>
</evidence>
<comment type="function">
    <text evidence="14">Cell wall formation.</text>
</comment>
<evidence type="ECO:0000256" key="3">
    <source>
        <dbReference type="ARBA" id="ARBA00012211"/>
    </source>
</evidence>
<dbReference type="GO" id="GO:0005524">
    <property type="term" value="F:ATP binding"/>
    <property type="evidence" value="ECO:0007669"/>
    <property type="project" value="UniProtKB-UniRule"/>
</dbReference>
<feature type="domain" description="Mur ligase C-terminal" evidence="16">
    <location>
        <begin position="324"/>
        <end position="453"/>
    </location>
</feature>
<keyword evidence="4 14" id="KW-0963">Cytoplasm</keyword>
<dbReference type="Pfam" id="PF08245">
    <property type="entry name" value="Mur_ligase_M"/>
    <property type="match status" value="1"/>
</dbReference>
<dbReference type="InterPro" id="IPR050061">
    <property type="entry name" value="MurCDEF_pg_biosynth"/>
</dbReference>
<evidence type="ECO:0000256" key="11">
    <source>
        <dbReference type="ARBA" id="ARBA00023306"/>
    </source>
</evidence>
<dbReference type="OrthoDB" id="9804126at2"/>
<dbReference type="UniPathway" id="UPA00219"/>
<evidence type="ECO:0000259" key="16">
    <source>
        <dbReference type="Pfam" id="PF02875"/>
    </source>
</evidence>
<evidence type="ECO:0000313" key="19">
    <source>
        <dbReference type="Proteomes" id="UP000231843"/>
    </source>
</evidence>
<dbReference type="Pfam" id="PF01225">
    <property type="entry name" value="Mur_ligase"/>
    <property type="match status" value="1"/>
</dbReference>
<comment type="caution">
    <text evidence="18">The sequence shown here is derived from an EMBL/GenBank/DDBJ whole genome shotgun (WGS) entry which is preliminary data.</text>
</comment>
<evidence type="ECO:0000256" key="10">
    <source>
        <dbReference type="ARBA" id="ARBA00022984"/>
    </source>
</evidence>
<evidence type="ECO:0000256" key="4">
    <source>
        <dbReference type="ARBA" id="ARBA00022490"/>
    </source>
</evidence>
<evidence type="ECO:0000256" key="13">
    <source>
        <dbReference type="ARBA" id="ARBA00047833"/>
    </source>
</evidence>
<evidence type="ECO:0000256" key="8">
    <source>
        <dbReference type="ARBA" id="ARBA00022840"/>
    </source>
</evidence>
<protein>
    <recommendedName>
        <fullName evidence="3 14">UDP-N-acetylmuramate--L-alanine ligase</fullName>
        <ecNumber evidence="3 14">6.3.2.8</ecNumber>
    </recommendedName>
    <alternativeName>
        <fullName evidence="14">UDP-N-acetylmuramoyl-L-alanine synthetase</fullName>
    </alternativeName>
</protein>
<reference evidence="18 19" key="1">
    <citation type="submission" date="2017-07" db="EMBL/GenBank/DDBJ databases">
        <title>Leptospira spp. isolated from tropical soils.</title>
        <authorList>
            <person name="Thibeaux R."/>
            <person name="Iraola G."/>
            <person name="Ferres I."/>
            <person name="Bierque E."/>
            <person name="Girault D."/>
            <person name="Soupe-Gilbert M.-E."/>
            <person name="Picardeau M."/>
            <person name="Goarant C."/>
        </authorList>
    </citation>
    <scope>NUCLEOTIDE SEQUENCE [LARGE SCALE GENOMIC DNA]</scope>
    <source>
        <strain evidence="18 19">ES4-C-A1</strain>
    </source>
</reference>
<evidence type="ECO:0000256" key="9">
    <source>
        <dbReference type="ARBA" id="ARBA00022960"/>
    </source>
</evidence>
<keyword evidence="10 14" id="KW-0573">Peptidoglycan synthesis</keyword>
<dbReference type="PANTHER" id="PTHR43445:SF3">
    <property type="entry name" value="UDP-N-ACETYLMURAMATE--L-ALANINE LIGASE"/>
    <property type="match status" value="1"/>
</dbReference>
<dbReference type="NCBIfam" id="TIGR01082">
    <property type="entry name" value="murC"/>
    <property type="match status" value="1"/>
</dbReference>
<dbReference type="GO" id="GO:0009252">
    <property type="term" value="P:peptidoglycan biosynthetic process"/>
    <property type="evidence" value="ECO:0007669"/>
    <property type="project" value="UniProtKB-UniRule"/>
</dbReference>
<dbReference type="InterPro" id="IPR004101">
    <property type="entry name" value="Mur_ligase_C"/>
</dbReference>
<feature type="domain" description="Mur ligase central" evidence="17">
    <location>
        <begin position="119"/>
        <end position="301"/>
    </location>
</feature>
<sequence length="469" mass="51507">MESGSIQQRLGFSKPFFLGIGGSGMSSLAHILADAGFQVSGYDGKKSQVTDNLEKKGVKIFSQLSDLGENIEYDSAIYSSAIRLDSHPIASFFRQKGIRFFHRSEVLHLCFEHLTCIAVGGSHGKTTTTAMTSHILNDLGYSPSVMVGGDVSFLNGVGGRFSSGKIGVFESDESDGTFLNHNAQVRILTNIDEDHLDFYHTREKLLEAFSRFISSGTQTVILDIDDPGISDCLELIQDRSKIFGFTSSTESNIKSAGFRNLVHYKIESKKLNFILDGKEFEITSRFPGKHYLTNSLAGVLATYSLGADPDKAAKSVSEYAGVKRRLEYIGNKNGVDIYDDYGHHPTEVQAVLSSIRELSGGRGKPVILFQPHRYTRTKNLYQDFAKSLDQVETVLLLPIYSAGEDPIPGVSSELIANKMRIRPRILTGNLGIDLSTLKEVLKPGDVFVSLGAGNVRDWGLELLKKTDTP</sequence>
<dbReference type="GO" id="GO:0005737">
    <property type="term" value="C:cytoplasm"/>
    <property type="evidence" value="ECO:0007669"/>
    <property type="project" value="UniProtKB-SubCell"/>
</dbReference>
<gene>
    <name evidence="14 18" type="primary">murC</name>
    <name evidence="18" type="ORF">CH365_17300</name>
</gene>
<evidence type="ECO:0000259" key="15">
    <source>
        <dbReference type="Pfam" id="PF01225"/>
    </source>
</evidence>
<dbReference type="SUPFAM" id="SSF51984">
    <property type="entry name" value="MurCD N-terminal domain"/>
    <property type="match status" value="1"/>
</dbReference>
<evidence type="ECO:0000256" key="12">
    <source>
        <dbReference type="ARBA" id="ARBA00023316"/>
    </source>
</evidence>
<dbReference type="SUPFAM" id="SSF53623">
    <property type="entry name" value="MurD-like peptide ligases, catalytic domain"/>
    <property type="match status" value="1"/>
</dbReference>
<dbReference type="EC" id="6.3.2.8" evidence="3 14"/>
<dbReference type="RefSeq" id="WP_100769792.1">
    <property type="nucleotide sequence ID" value="NZ_NPEA01000010.1"/>
</dbReference>
<dbReference type="Proteomes" id="UP000231843">
    <property type="component" value="Unassembled WGS sequence"/>
</dbReference>
<dbReference type="GO" id="GO:0008763">
    <property type="term" value="F:UDP-N-acetylmuramate-L-alanine ligase activity"/>
    <property type="evidence" value="ECO:0007669"/>
    <property type="project" value="UniProtKB-UniRule"/>
</dbReference>
<dbReference type="Gene3D" id="3.90.190.20">
    <property type="entry name" value="Mur ligase, C-terminal domain"/>
    <property type="match status" value="1"/>
</dbReference>
<dbReference type="GO" id="GO:0051301">
    <property type="term" value="P:cell division"/>
    <property type="evidence" value="ECO:0007669"/>
    <property type="project" value="UniProtKB-KW"/>
</dbReference>
<evidence type="ECO:0000256" key="1">
    <source>
        <dbReference type="ARBA" id="ARBA00004496"/>
    </source>
</evidence>
<dbReference type="AlphaFoldDB" id="A0A2M9ZV00"/>
<dbReference type="GO" id="GO:0008360">
    <property type="term" value="P:regulation of cell shape"/>
    <property type="evidence" value="ECO:0007669"/>
    <property type="project" value="UniProtKB-KW"/>
</dbReference>
<evidence type="ECO:0000259" key="17">
    <source>
        <dbReference type="Pfam" id="PF08245"/>
    </source>
</evidence>
<keyword evidence="12 14" id="KW-0961">Cell wall biogenesis/degradation</keyword>
<dbReference type="SUPFAM" id="SSF53244">
    <property type="entry name" value="MurD-like peptide ligases, peptide-binding domain"/>
    <property type="match status" value="1"/>
</dbReference>
<keyword evidence="7 14" id="KW-0547">Nucleotide-binding</keyword>
<keyword evidence="19" id="KW-1185">Reference proteome</keyword>
<dbReference type="InterPro" id="IPR013221">
    <property type="entry name" value="Mur_ligase_cen"/>
</dbReference>
<dbReference type="EMBL" id="NPEA01000010">
    <property type="protein sequence ID" value="PJZ75763.1"/>
    <property type="molecule type" value="Genomic_DNA"/>
</dbReference>
<organism evidence="18 19">
    <name type="scientific">Leptospira neocaledonica</name>
    <dbReference type="NCBI Taxonomy" id="2023192"/>
    <lineage>
        <taxon>Bacteria</taxon>
        <taxon>Pseudomonadati</taxon>
        <taxon>Spirochaetota</taxon>
        <taxon>Spirochaetia</taxon>
        <taxon>Leptospirales</taxon>
        <taxon>Leptospiraceae</taxon>
        <taxon>Leptospira</taxon>
    </lineage>
</organism>
<accession>A0A2M9ZV00</accession>
<keyword evidence="9 14" id="KW-0133">Cell shape</keyword>
<dbReference type="PANTHER" id="PTHR43445">
    <property type="entry name" value="UDP-N-ACETYLMURAMATE--L-ALANINE LIGASE-RELATED"/>
    <property type="match status" value="1"/>
</dbReference>
<keyword evidence="5 14" id="KW-0436">Ligase</keyword>
<dbReference type="GO" id="GO:0071555">
    <property type="term" value="P:cell wall organization"/>
    <property type="evidence" value="ECO:0007669"/>
    <property type="project" value="UniProtKB-KW"/>
</dbReference>
<keyword evidence="11 14" id="KW-0131">Cell cycle</keyword>
<evidence type="ECO:0000256" key="6">
    <source>
        <dbReference type="ARBA" id="ARBA00022618"/>
    </source>
</evidence>
<evidence type="ECO:0000313" key="18">
    <source>
        <dbReference type="EMBL" id="PJZ75763.1"/>
    </source>
</evidence>
<keyword evidence="6 14" id="KW-0132">Cell division</keyword>
<dbReference type="InterPro" id="IPR005758">
    <property type="entry name" value="UDP-N-AcMur_Ala_ligase_MurC"/>
</dbReference>
<comment type="catalytic activity">
    <reaction evidence="13 14">
        <text>UDP-N-acetyl-alpha-D-muramate + L-alanine + ATP = UDP-N-acetyl-alpha-D-muramoyl-L-alanine + ADP + phosphate + H(+)</text>
        <dbReference type="Rhea" id="RHEA:23372"/>
        <dbReference type="ChEBI" id="CHEBI:15378"/>
        <dbReference type="ChEBI" id="CHEBI:30616"/>
        <dbReference type="ChEBI" id="CHEBI:43474"/>
        <dbReference type="ChEBI" id="CHEBI:57972"/>
        <dbReference type="ChEBI" id="CHEBI:70757"/>
        <dbReference type="ChEBI" id="CHEBI:83898"/>
        <dbReference type="ChEBI" id="CHEBI:456216"/>
        <dbReference type="EC" id="6.3.2.8"/>
    </reaction>
</comment>
<evidence type="ECO:0000256" key="14">
    <source>
        <dbReference type="HAMAP-Rule" id="MF_00046"/>
    </source>
</evidence>
<name>A0A2M9ZV00_9LEPT</name>
<dbReference type="Pfam" id="PF02875">
    <property type="entry name" value="Mur_ligase_C"/>
    <property type="match status" value="1"/>
</dbReference>
<keyword evidence="8 14" id="KW-0067">ATP-binding</keyword>
<dbReference type="HAMAP" id="MF_00046">
    <property type="entry name" value="MurC"/>
    <property type="match status" value="1"/>
</dbReference>
<evidence type="ECO:0000256" key="7">
    <source>
        <dbReference type="ARBA" id="ARBA00022741"/>
    </source>
</evidence>
<dbReference type="InterPro" id="IPR000713">
    <property type="entry name" value="Mur_ligase_N"/>
</dbReference>
<comment type="pathway">
    <text evidence="2 14">Cell wall biogenesis; peptidoglycan biosynthesis.</text>
</comment>
<dbReference type="Gene3D" id="3.40.50.720">
    <property type="entry name" value="NAD(P)-binding Rossmann-like Domain"/>
    <property type="match status" value="1"/>
</dbReference>